<dbReference type="Proteomes" id="UP000475532">
    <property type="component" value="Unassembled WGS sequence"/>
</dbReference>
<dbReference type="RefSeq" id="WP_163062816.1">
    <property type="nucleotide sequence ID" value="NZ_JAAGLI010001030.1"/>
</dbReference>
<comment type="caution">
    <text evidence="1">The sequence shown here is derived from an EMBL/GenBank/DDBJ whole genome shotgun (WGS) entry which is preliminary data.</text>
</comment>
<dbReference type="EMBL" id="JAAGLI010001030">
    <property type="protein sequence ID" value="NEA28359.1"/>
    <property type="molecule type" value="Genomic_DNA"/>
</dbReference>
<evidence type="ECO:0000313" key="1">
    <source>
        <dbReference type="EMBL" id="NEA28359.1"/>
    </source>
</evidence>
<name>A0A6L9QS83_9ACTN</name>
<accession>A0A6L9QS83</accession>
<sequence>MTDAIILQDAVDSFLDDKNSLSSEDLAELWWSIFDRNAHGAEDGLEHFFDLLSVNVDIDGLEFKLGAWKWDAQTNIANSILSSLLVGGVLESLGHLHWAGYTLPAILGVLFKMEKVRIETKDRALVLVLQQQTGDDGRPRSIDELYSLLPKQERRVIAKSDFVAFVERLRQSGKVKPEIGGTFRIVPDGKEPWIKIVVM</sequence>
<organism evidence="1 2">
    <name type="scientific">Actinomadura bangladeshensis</name>
    <dbReference type="NCBI Taxonomy" id="453573"/>
    <lineage>
        <taxon>Bacteria</taxon>
        <taxon>Bacillati</taxon>
        <taxon>Actinomycetota</taxon>
        <taxon>Actinomycetes</taxon>
        <taxon>Streptosporangiales</taxon>
        <taxon>Thermomonosporaceae</taxon>
        <taxon>Actinomadura</taxon>
    </lineage>
</organism>
<reference evidence="1 2" key="1">
    <citation type="submission" date="2020-01" db="EMBL/GenBank/DDBJ databases">
        <title>Insect and environment-associated Actinomycetes.</title>
        <authorList>
            <person name="Currrie C."/>
            <person name="Chevrette M."/>
            <person name="Carlson C."/>
            <person name="Stubbendieck R."/>
            <person name="Wendt-Pienkowski E."/>
        </authorList>
    </citation>
    <scope>NUCLEOTIDE SEQUENCE [LARGE SCALE GENOMIC DNA]</scope>
    <source>
        <strain evidence="1 2">SID10258</strain>
    </source>
</reference>
<protein>
    <submittedName>
        <fullName evidence="1">Uncharacterized protein</fullName>
    </submittedName>
</protein>
<dbReference type="AlphaFoldDB" id="A0A6L9QS83"/>
<gene>
    <name evidence="1" type="ORF">G3I70_38560</name>
</gene>
<proteinExistence type="predicted"/>
<evidence type="ECO:0000313" key="2">
    <source>
        <dbReference type="Proteomes" id="UP000475532"/>
    </source>
</evidence>